<protein>
    <submittedName>
        <fullName evidence="1">Uncharacterized protein</fullName>
    </submittedName>
</protein>
<evidence type="ECO:0000313" key="1">
    <source>
        <dbReference type="EMBL" id="VFR19856.1"/>
    </source>
</evidence>
<dbReference type="PROSITE" id="PS01156">
    <property type="entry name" value="TONB_DEPENDENT_REC_2"/>
    <property type="match status" value="1"/>
</dbReference>
<reference evidence="1" key="1">
    <citation type="submission" date="2019-03" db="EMBL/GenBank/DDBJ databases">
        <authorList>
            <person name="Danneels B."/>
        </authorList>
    </citation>
    <scope>NUCLEOTIDE SEQUENCE</scope>
</reference>
<accession>A0A484P335</accession>
<gene>
    <name evidence="1" type="ORF">AMP9_3490</name>
</gene>
<dbReference type="AlphaFoldDB" id="A0A484P335"/>
<name>A0A484P335_9ZZZZ</name>
<dbReference type="InterPro" id="IPR010917">
    <property type="entry name" value="TonB_rcpt_CS"/>
</dbReference>
<proteinExistence type="predicted"/>
<sequence>MFKLFDKKLYRAGVADYAGAASYNEPGRSYFASATVSF</sequence>
<dbReference type="EMBL" id="CAADHY010000014">
    <property type="protein sequence ID" value="VFR19856.1"/>
    <property type="molecule type" value="Genomic_DNA"/>
</dbReference>
<organism evidence="1">
    <name type="scientific">plant metagenome</name>
    <dbReference type="NCBI Taxonomy" id="1297885"/>
    <lineage>
        <taxon>unclassified sequences</taxon>
        <taxon>metagenomes</taxon>
        <taxon>organismal metagenomes</taxon>
    </lineage>
</organism>